<feature type="region of interest" description="Disordered" evidence="17">
    <location>
        <begin position="319"/>
        <end position="338"/>
    </location>
</feature>
<dbReference type="InterPro" id="IPR038158">
    <property type="entry name" value="H-NOX_domain_sf"/>
</dbReference>
<keyword evidence="9" id="KW-0460">Magnesium</keyword>
<dbReference type="PANTHER" id="PTHR45655">
    <property type="entry name" value="GUANYLATE CYCLASE SOLUBLE SUBUNIT BETA-2"/>
    <property type="match status" value="1"/>
</dbReference>
<name>A0A8S1H6U0_9PELO</name>
<dbReference type="Gene3D" id="3.30.70.1230">
    <property type="entry name" value="Nucleotide cyclase"/>
    <property type="match status" value="1"/>
</dbReference>
<dbReference type="GO" id="GO:0005525">
    <property type="term" value="F:GTP binding"/>
    <property type="evidence" value="ECO:0007669"/>
    <property type="project" value="UniProtKB-KW"/>
</dbReference>
<feature type="coiled-coil region" evidence="16">
    <location>
        <begin position="401"/>
        <end position="428"/>
    </location>
</feature>
<keyword evidence="13 15" id="KW-0456">Lyase</keyword>
<dbReference type="SUPFAM" id="SSF55073">
    <property type="entry name" value="Nucleotide cyclase"/>
    <property type="match status" value="1"/>
</dbReference>
<dbReference type="Gene3D" id="3.30.450.260">
    <property type="entry name" value="Haem NO binding associated domain"/>
    <property type="match status" value="1"/>
</dbReference>
<dbReference type="InterPro" id="IPR018297">
    <property type="entry name" value="A/G_cyclase_CS"/>
</dbReference>
<reference evidence="19" key="1">
    <citation type="submission" date="2020-10" db="EMBL/GenBank/DDBJ databases">
        <authorList>
            <person name="Kikuchi T."/>
        </authorList>
    </citation>
    <scope>NUCLEOTIDE SEQUENCE</scope>
    <source>
        <strain evidence="19">NKZ352</strain>
    </source>
</reference>
<gene>
    <name evidence="19" type="ORF">CAUJ_LOCUS7016</name>
</gene>
<evidence type="ECO:0000256" key="8">
    <source>
        <dbReference type="ARBA" id="ARBA00022741"/>
    </source>
</evidence>
<keyword evidence="11 16" id="KW-0175">Coiled coil</keyword>
<dbReference type="InterPro" id="IPR011644">
    <property type="entry name" value="Heme_NO-bd"/>
</dbReference>
<evidence type="ECO:0000256" key="7">
    <source>
        <dbReference type="ARBA" id="ARBA00022723"/>
    </source>
</evidence>
<evidence type="ECO:0000256" key="9">
    <source>
        <dbReference type="ARBA" id="ARBA00022842"/>
    </source>
</evidence>
<dbReference type="FunFam" id="3.90.1520.10:FF:000005">
    <property type="entry name" value="Soluble guanylate cyclase gcy-36"/>
    <property type="match status" value="1"/>
</dbReference>
<dbReference type="InterPro" id="IPR001054">
    <property type="entry name" value="A/G_cyclase"/>
</dbReference>
<evidence type="ECO:0000256" key="5">
    <source>
        <dbReference type="ARBA" id="ARBA00022490"/>
    </source>
</evidence>
<organism evidence="19 20">
    <name type="scientific">Caenorhabditis auriculariae</name>
    <dbReference type="NCBI Taxonomy" id="2777116"/>
    <lineage>
        <taxon>Eukaryota</taxon>
        <taxon>Metazoa</taxon>
        <taxon>Ecdysozoa</taxon>
        <taxon>Nematoda</taxon>
        <taxon>Chromadorea</taxon>
        <taxon>Rhabditida</taxon>
        <taxon>Rhabditina</taxon>
        <taxon>Rhabditomorpha</taxon>
        <taxon>Rhabditoidea</taxon>
        <taxon>Rhabditidae</taxon>
        <taxon>Peloderinae</taxon>
        <taxon>Caenorhabditis</taxon>
    </lineage>
</organism>
<evidence type="ECO:0000313" key="20">
    <source>
        <dbReference type="Proteomes" id="UP000835052"/>
    </source>
</evidence>
<proteinExistence type="inferred from homology"/>
<evidence type="ECO:0000313" key="19">
    <source>
        <dbReference type="EMBL" id="CAD6191097.1"/>
    </source>
</evidence>
<dbReference type="InterPro" id="IPR011645">
    <property type="entry name" value="HNOB_dom_associated"/>
</dbReference>
<evidence type="ECO:0000256" key="15">
    <source>
        <dbReference type="RuleBase" id="RU000405"/>
    </source>
</evidence>
<dbReference type="InterPro" id="IPR024096">
    <property type="entry name" value="NO_sig/Golgi_transp_ligand-bd"/>
</dbReference>
<feature type="domain" description="Guanylate cyclase" evidence="18">
    <location>
        <begin position="456"/>
        <end position="584"/>
    </location>
</feature>
<evidence type="ECO:0000256" key="14">
    <source>
        <dbReference type="ARBA" id="ARBA00023293"/>
    </source>
</evidence>
<keyword evidence="6" id="KW-0349">Heme</keyword>
<evidence type="ECO:0000256" key="1">
    <source>
        <dbReference type="ARBA" id="ARBA00001436"/>
    </source>
</evidence>
<evidence type="ECO:0000256" key="16">
    <source>
        <dbReference type="SAM" id="Coils"/>
    </source>
</evidence>
<dbReference type="Pfam" id="PF07700">
    <property type="entry name" value="HNOB"/>
    <property type="match status" value="1"/>
</dbReference>
<dbReference type="Gene3D" id="3.90.1520.10">
    <property type="entry name" value="H-NOX domain"/>
    <property type="match status" value="1"/>
</dbReference>
<protein>
    <recommendedName>
        <fullName evidence="4">guanylate cyclase</fullName>
        <ecNumber evidence="4">4.6.1.2</ecNumber>
    </recommendedName>
</protein>
<dbReference type="AlphaFoldDB" id="A0A8S1H6U0"/>
<dbReference type="GO" id="GO:0070482">
    <property type="term" value="P:response to oxygen levels"/>
    <property type="evidence" value="ECO:0007669"/>
    <property type="project" value="TreeGrafter"/>
</dbReference>
<dbReference type="EC" id="4.6.1.2" evidence="4"/>
<dbReference type="Gene3D" id="6.10.250.780">
    <property type="match status" value="1"/>
</dbReference>
<dbReference type="PROSITE" id="PS00452">
    <property type="entry name" value="GUANYLATE_CYCLASE_1"/>
    <property type="match status" value="1"/>
</dbReference>
<evidence type="ECO:0000256" key="6">
    <source>
        <dbReference type="ARBA" id="ARBA00022617"/>
    </source>
</evidence>
<keyword evidence="8" id="KW-0547">Nucleotide-binding</keyword>
<keyword evidence="20" id="KW-1185">Reference proteome</keyword>
<dbReference type="GO" id="GO:0019934">
    <property type="term" value="P:cGMP-mediated signaling"/>
    <property type="evidence" value="ECO:0007669"/>
    <property type="project" value="TreeGrafter"/>
</dbReference>
<evidence type="ECO:0000256" key="3">
    <source>
        <dbReference type="ARBA" id="ARBA00004496"/>
    </source>
</evidence>
<feature type="compositionally biased region" description="Low complexity" evidence="17">
    <location>
        <begin position="324"/>
        <end position="334"/>
    </location>
</feature>
<keyword evidence="12" id="KW-0342">GTP-binding</keyword>
<comment type="similarity">
    <text evidence="15">Belongs to the adenylyl cyclase class-4/guanylyl cyclase family.</text>
</comment>
<accession>A0A8S1H6U0</accession>
<dbReference type="FunFam" id="3.30.70.1230:FF:000007">
    <property type="entry name" value="Guanylate cyclase soluble subunit alpha-3"/>
    <property type="match status" value="1"/>
</dbReference>
<dbReference type="SUPFAM" id="SSF111126">
    <property type="entry name" value="Ligand-binding domain in the NO signalling and Golgi transport"/>
    <property type="match status" value="1"/>
</dbReference>
<dbReference type="GO" id="GO:0046872">
    <property type="term" value="F:metal ion binding"/>
    <property type="evidence" value="ECO:0007669"/>
    <property type="project" value="UniProtKB-KW"/>
</dbReference>
<dbReference type="Pfam" id="PF00211">
    <property type="entry name" value="Guanylate_cyc"/>
    <property type="match status" value="1"/>
</dbReference>
<dbReference type="GO" id="GO:0004383">
    <property type="term" value="F:guanylate cyclase activity"/>
    <property type="evidence" value="ECO:0007669"/>
    <property type="project" value="UniProtKB-EC"/>
</dbReference>
<evidence type="ECO:0000256" key="13">
    <source>
        <dbReference type="ARBA" id="ARBA00023239"/>
    </source>
</evidence>
<dbReference type="SMART" id="SM00044">
    <property type="entry name" value="CYCc"/>
    <property type="match status" value="1"/>
</dbReference>
<comment type="subcellular location">
    <subcellularLocation>
        <location evidence="3">Cytoplasm</location>
    </subcellularLocation>
</comment>
<evidence type="ECO:0000256" key="11">
    <source>
        <dbReference type="ARBA" id="ARBA00023054"/>
    </source>
</evidence>
<evidence type="ECO:0000256" key="17">
    <source>
        <dbReference type="SAM" id="MobiDB-lite"/>
    </source>
</evidence>
<comment type="cofactor">
    <cofactor evidence="2">
        <name>heme</name>
        <dbReference type="ChEBI" id="CHEBI:30413"/>
    </cofactor>
</comment>
<evidence type="ECO:0000256" key="4">
    <source>
        <dbReference type="ARBA" id="ARBA00012202"/>
    </source>
</evidence>
<keyword evidence="7" id="KW-0479">Metal-binding</keyword>
<keyword evidence="10" id="KW-0408">Iron</keyword>
<keyword evidence="14" id="KW-0141">cGMP biosynthesis</keyword>
<dbReference type="PROSITE" id="PS50125">
    <property type="entry name" value="GUANYLATE_CYCLASE_2"/>
    <property type="match status" value="1"/>
</dbReference>
<dbReference type="GO" id="GO:0008074">
    <property type="term" value="C:guanylate cyclase complex, soluble"/>
    <property type="evidence" value="ECO:0007669"/>
    <property type="project" value="TreeGrafter"/>
</dbReference>
<dbReference type="PANTHER" id="PTHR45655:SF16">
    <property type="entry name" value="SOLUBLE GUANYLATE CYCLASE GCY-36"/>
    <property type="match status" value="1"/>
</dbReference>
<comment type="catalytic activity">
    <reaction evidence="1">
        <text>GTP = 3',5'-cyclic GMP + diphosphate</text>
        <dbReference type="Rhea" id="RHEA:13665"/>
        <dbReference type="ChEBI" id="CHEBI:33019"/>
        <dbReference type="ChEBI" id="CHEBI:37565"/>
        <dbReference type="ChEBI" id="CHEBI:57746"/>
        <dbReference type="EC" id="4.6.1.2"/>
    </reaction>
</comment>
<dbReference type="InterPro" id="IPR029787">
    <property type="entry name" value="Nucleotide_cyclase"/>
</dbReference>
<dbReference type="Proteomes" id="UP000835052">
    <property type="component" value="Unassembled WGS sequence"/>
</dbReference>
<dbReference type="GO" id="GO:0020037">
    <property type="term" value="F:heme binding"/>
    <property type="evidence" value="ECO:0007669"/>
    <property type="project" value="InterPro"/>
</dbReference>
<comment type="caution">
    <text evidence="19">The sequence shown here is derived from an EMBL/GenBank/DDBJ whole genome shotgun (WGS) entry which is preliminary data.</text>
</comment>
<evidence type="ECO:0000259" key="18">
    <source>
        <dbReference type="PROSITE" id="PS50125"/>
    </source>
</evidence>
<dbReference type="FunFam" id="3.30.450.260:FF:000003">
    <property type="entry name" value="Soluble guanylate cyclase gcy-32"/>
    <property type="match status" value="1"/>
</dbReference>
<dbReference type="Pfam" id="PF07701">
    <property type="entry name" value="HNOBA"/>
    <property type="match status" value="1"/>
</dbReference>
<sequence length="681" mass="77182">MSPGGQTHRMSVNNSTRSCGIIPRVKLIPEIRLLLLPTRERAGFESGKENIINHYYSDQDTYTLIDAVSVILKVPREQVWEMYGCFLIQYTMETGWDDLIRSMSPNLKGFLDNLDSLHYFIDHVVYKANLRGPSFRCEDNPDGTITLHYYTGRPGLYPIVKGVLREAAKRVFKLDVSLSITGRTQRSVQMATGERIEEHVIFLIKTQNTTQSNEDALGTAAAPINNNYNIRLTHHDFISTFPYHFVVDQDCKIVQVGKELYNHVPRDLLVVGTPLMRIFEVTRPQIPLDFDNICNFINAVFVLQVKTTPMEFRRSNKRANVDCQPTEQEPQQTTGSQHLKLKGQMMLMASGSHIMYLCSPYVTSIPELLQYGMRLTAMPLHDATRDLILLNQQRLSDVEMNLQLEANNEQLENMAKDLEIEKGKTDALLREMLPPTVAHQLKQGLSVDAREYEEATVMFTDVPTFQQIVPLCEPKDVVHLLNELFTKFDRLIGLQKAYKVETVGDSYMSVGGIPDVVEDHCEIICHLAMGMLMEGKTVCDPITGNALQIRAGIHSGPVVAGVVGAKMPRYCLFGDTVNTASRMESHSPIGRIHCSENAKICAERTGRFEFEGRGKVPIKGKGDMNTYYLMRSYKRSVWEIIDRKRDENIQSIDGYTELREGFVDDAVNKVIQRQSKTCTVL</sequence>
<dbReference type="OrthoDB" id="6127067at2759"/>
<evidence type="ECO:0000256" key="2">
    <source>
        <dbReference type="ARBA" id="ARBA00001971"/>
    </source>
</evidence>
<dbReference type="EMBL" id="CAJGYM010000019">
    <property type="protein sequence ID" value="CAD6191097.1"/>
    <property type="molecule type" value="Genomic_DNA"/>
</dbReference>
<dbReference type="CDD" id="cd07302">
    <property type="entry name" value="CHD"/>
    <property type="match status" value="1"/>
</dbReference>
<dbReference type="InterPro" id="IPR042463">
    <property type="entry name" value="HNOB_dom_associated_sf"/>
</dbReference>
<keyword evidence="5" id="KW-0963">Cytoplasm</keyword>
<evidence type="ECO:0000256" key="10">
    <source>
        <dbReference type="ARBA" id="ARBA00023004"/>
    </source>
</evidence>
<evidence type="ECO:0000256" key="12">
    <source>
        <dbReference type="ARBA" id="ARBA00023134"/>
    </source>
</evidence>